<dbReference type="NCBIfam" id="TIGR02532">
    <property type="entry name" value="IV_pilin_GFxxxE"/>
    <property type="match status" value="1"/>
</dbReference>
<dbReference type="OrthoDB" id="8607132at2"/>
<feature type="transmembrane region" description="Helical" evidence="11">
    <location>
        <begin position="20"/>
        <end position="38"/>
    </location>
</feature>
<dbReference type="InterPro" id="IPR045584">
    <property type="entry name" value="Pilin-like"/>
</dbReference>
<evidence type="ECO:0000259" key="12">
    <source>
        <dbReference type="Pfam" id="PF12019"/>
    </source>
</evidence>
<keyword evidence="6 11" id="KW-0812">Transmembrane</keyword>
<keyword evidence="4" id="KW-0488">Methylation</keyword>
<keyword evidence="5" id="KW-0997">Cell inner membrane</keyword>
<dbReference type="Proteomes" id="UP000247792">
    <property type="component" value="Unassembled WGS sequence"/>
</dbReference>
<organism evidence="13 14">
    <name type="scientific">Undibacterium pigrum</name>
    <dbReference type="NCBI Taxonomy" id="401470"/>
    <lineage>
        <taxon>Bacteria</taxon>
        <taxon>Pseudomonadati</taxon>
        <taxon>Pseudomonadota</taxon>
        <taxon>Betaproteobacteria</taxon>
        <taxon>Burkholderiales</taxon>
        <taxon>Oxalobacteraceae</taxon>
        <taxon>Undibacterium</taxon>
    </lineage>
</organism>
<gene>
    <name evidence="13" type="ORF">DFR42_109173</name>
</gene>
<name>A0A318J049_9BURK</name>
<keyword evidence="3" id="KW-1003">Cell membrane</keyword>
<evidence type="ECO:0000256" key="1">
    <source>
        <dbReference type="ARBA" id="ARBA00004377"/>
    </source>
</evidence>
<dbReference type="Gene3D" id="3.30.700.10">
    <property type="entry name" value="Glycoprotein, Type 4 Pilin"/>
    <property type="match status" value="1"/>
</dbReference>
<sequence>MNMQKFKLLHSQHGFTMLELLVVVAIVGIITSIALPNYRSFLVSNRSATNAALLHGAITHAKTLAGISGAVTICKSENPDAATPACSNVVSNGSNTGWGSGWILFQDKNANGQYDAGDTLVKVQPALFLDAAAGSIIPVPATQSITVAGIAGNPVSGPAMYFYVKPPDSYMGATYDRYVCVSILKKVSVVKTLPCRD</sequence>
<evidence type="ECO:0000256" key="6">
    <source>
        <dbReference type="ARBA" id="ARBA00022692"/>
    </source>
</evidence>
<dbReference type="GO" id="GO:0015627">
    <property type="term" value="C:type II protein secretion system complex"/>
    <property type="evidence" value="ECO:0007669"/>
    <property type="project" value="InterPro"/>
</dbReference>
<evidence type="ECO:0000313" key="13">
    <source>
        <dbReference type="EMBL" id="PXX40060.1"/>
    </source>
</evidence>
<dbReference type="GO" id="GO:0005886">
    <property type="term" value="C:plasma membrane"/>
    <property type="evidence" value="ECO:0007669"/>
    <property type="project" value="UniProtKB-SubCell"/>
</dbReference>
<keyword evidence="14" id="KW-1185">Reference proteome</keyword>
<dbReference type="Pfam" id="PF07963">
    <property type="entry name" value="N_methyl"/>
    <property type="match status" value="1"/>
</dbReference>
<evidence type="ECO:0000256" key="3">
    <source>
        <dbReference type="ARBA" id="ARBA00022475"/>
    </source>
</evidence>
<keyword evidence="7 11" id="KW-1133">Transmembrane helix</keyword>
<evidence type="ECO:0000256" key="10">
    <source>
        <dbReference type="ARBA" id="ARBA00030775"/>
    </source>
</evidence>
<dbReference type="GO" id="GO:0015628">
    <property type="term" value="P:protein secretion by the type II secretion system"/>
    <property type="evidence" value="ECO:0007669"/>
    <property type="project" value="InterPro"/>
</dbReference>
<dbReference type="SUPFAM" id="SSF54523">
    <property type="entry name" value="Pili subunits"/>
    <property type="match status" value="1"/>
</dbReference>
<comment type="caution">
    <text evidence="13">The sequence shown here is derived from an EMBL/GenBank/DDBJ whole genome shotgun (WGS) entry which is preliminary data.</text>
</comment>
<protein>
    <recommendedName>
        <fullName evidence="2">Type II secretion system protein H</fullName>
    </recommendedName>
    <alternativeName>
        <fullName evidence="10">General secretion pathway protein H</fullName>
    </alternativeName>
</protein>
<feature type="domain" description="General secretion pathway GspH" evidence="12">
    <location>
        <begin position="52"/>
        <end position="152"/>
    </location>
</feature>
<evidence type="ECO:0000256" key="5">
    <source>
        <dbReference type="ARBA" id="ARBA00022519"/>
    </source>
</evidence>
<comment type="subcellular location">
    <subcellularLocation>
        <location evidence="1">Cell inner membrane</location>
        <topology evidence="1">Single-pass membrane protein</topology>
    </subcellularLocation>
</comment>
<dbReference type="Pfam" id="PF12019">
    <property type="entry name" value="GspH"/>
    <property type="match status" value="1"/>
</dbReference>
<proteinExistence type="inferred from homology"/>
<keyword evidence="8 11" id="KW-0472">Membrane</keyword>
<evidence type="ECO:0000256" key="8">
    <source>
        <dbReference type="ARBA" id="ARBA00023136"/>
    </source>
</evidence>
<reference evidence="13 14" key="1">
    <citation type="submission" date="2018-05" db="EMBL/GenBank/DDBJ databases">
        <title>Genomic Encyclopedia of Type Strains, Phase IV (KMG-IV): sequencing the most valuable type-strain genomes for metagenomic binning, comparative biology and taxonomic classification.</title>
        <authorList>
            <person name="Goeker M."/>
        </authorList>
    </citation>
    <scope>NUCLEOTIDE SEQUENCE [LARGE SCALE GENOMIC DNA]</scope>
    <source>
        <strain evidence="13 14">DSM 19792</strain>
    </source>
</reference>
<comment type="similarity">
    <text evidence="9">Belongs to the GSP H family.</text>
</comment>
<dbReference type="InterPro" id="IPR022346">
    <property type="entry name" value="T2SS_GspH"/>
</dbReference>
<evidence type="ECO:0000256" key="7">
    <source>
        <dbReference type="ARBA" id="ARBA00022989"/>
    </source>
</evidence>
<dbReference type="EMBL" id="QJKB01000009">
    <property type="protein sequence ID" value="PXX40060.1"/>
    <property type="molecule type" value="Genomic_DNA"/>
</dbReference>
<accession>A0A318J049</accession>
<dbReference type="InterPro" id="IPR012902">
    <property type="entry name" value="N_methyl_site"/>
</dbReference>
<evidence type="ECO:0000256" key="2">
    <source>
        <dbReference type="ARBA" id="ARBA00021549"/>
    </source>
</evidence>
<dbReference type="AlphaFoldDB" id="A0A318J049"/>
<evidence type="ECO:0000256" key="11">
    <source>
        <dbReference type="SAM" id="Phobius"/>
    </source>
</evidence>
<evidence type="ECO:0000256" key="4">
    <source>
        <dbReference type="ARBA" id="ARBA00022481"/>
    </source>
</evidence>
<evidence type="ECO:0000313" key="14">
    <source>
        <dbReference type="Proteomes" id="UP000247792"/>
    </source>
</evidence>
<evidence type="ECO:0000256" key="9">
    <source>
        <dbReference type="ARBA" id="ARBA00025772"/>
    </source>
</evidence>